<dbReference type="PANTHER" id="PTHR10050">
    <property type="entry name" value="DOLICHYL-PHOSPHATE-MANNOSE--PROTEIN MANNOSYLTRANSFERASE"/>
    <property type="match status" value="1"/>
</dbReference>
<evidence type="ECO:0000256" key="5">
    <source>
        <dbReference type="ARBA" id="ARBA00022679"/>
    </source>
</evidence>
<evidence type="ECO:0000256" key="7">
    <source>
        <dbReference type="ARBA" id="ARBA00022989"/>
    </source>
</evidence>
<evidence type="ECO:0000256" key="4">
    <source>
        <dbReference type="ARBA" id="ARBA00022676"/>
    </source>
</evidence>
<keyword evidence="5 10" id="KW-0808">Transferase</keyword>
<dbReference type="GO" id="GO:0004169">
    <property type="term" value="F:dolichyl-phosphate-mannose-protein mannosyltransferase activity"/>
    <property type="evidence" value="ECO:0007669"/>
    <property type="project" value="UniProtKB-UniRule"/>
</dbReference>
<evidence type="ECO:0000256" key="2">
    <source>
        <dbReference type="ARBA" id="ARBA00004922"/>
    </source>
</evidence>
<dbReference type="InterPro" id="IPR003342">
    <property type="entry name" value="ArnT-like_N"/>
</dbReference>
<feature type="transmembrane region" description="Helical" evidence="10">
    <location>
        <begin position="446"/>
        <end position="465"/>
    </location>
</feature>
<accession>A0A0B2A9T6</accession>
<evidence type="ECO:0000256" key="8">
    <source>
        <dbReference type="ARBA" id="ARBA00023136"/>
    </source>
</evidence>
<reference evidence="13 14" key="1">
    <citation type="submission" date="2014-11" db="EMBL/GenBank/DDBJ databases">
        <title>Genome sequence of Microbacterium mangrovi MUSC 115(T).</title>
        <authorList>
            <person name="Lee L.-H."/>
        </authorList>
    </citation>
    <scope>NUCLEOTIDE SEQUENCE [LARGE SCALE GENOMIC DNA]</scope>
    <source>
        <strain evidence="13 14">MUSC 115</strain>
    </source>
</reference>
<feature type="transmembrane region" description="Helical" evidence="10">
    <location>
        <begin position="289"/>
        <end position="309"/>
    </location>
</feature>
<dbReference type="PANTHER" id="PTHR10050:SF46">
    <property type="entry name" value="PROTEIN O-MANNOSYL-TRANSFERASE 2"/>
    <property type="match status" value="1"/>
</dbReference>
<evidence type="ECO:0000313" key="14">
    <source>
        <dbReference type="Proteomes" id="UP000031030"/>
    </source>
</evidence>
<dbReference type="GO" id="GO:0005886">
    <property type="term" value="C:plasma membrane"/>
    <property type="evidence" value="ECO:0007669"/>
    <property type="project" value="UniProtKB-SubCell"/>
</dbReference>
<comment type="pathway">
    <text evidence="2 10">Protein modification; protein glycosylation.</text>
</comment>
<feature type="transmembrane region" description="Helical" evidence="10">
    <location>
        <begin position="128"/>
        <end position="149"/>
    </location>
</feature>
<feature type="domain" description="Protein O-mannosyl-transferase C-terminal four TM" evidence="12">
    <location>
        <begin position="335"/>
        <end position="523"/>
    </location>
</feature>
<keyword evidence="4 10" id="KW-0328">Glycosyltransferase</keyword>
<dbReference type="Proteomes" id="UP000031030">
    <property type="component" value="Unassembled WGS sequence"/>
</dbReference>
<evidence type="ECO:0000256" key="9">
    <source>
        <dbReference type="ARBA" id="ARBA00093617"/>
    </source>
</evidence>
<comment type="similarity">
    <text evidence="3 10">Belongs to the glycosyltransferase 39 family.</text>
</comment>
<dbReference type="STRING" id="1348253.LK09_05950"/>
<sequence length="524" mass="59270">MATADLLIPDTKPSLYDRWAVRVRANARQRRLWRWLAPTLVTLLAALLRFVNLGHPHAIVFDETYYVKDAWSQWNLGYPGTWPPNVDEAFARGHTDLYTAVGSFVVHPPLGKWIMGVGMWLFGPDSSFGWRFSVAVAGTATVLLLYFVAKRLTGSIVFATIPAFLLAIDGVGIVMSRVGLLDGILTFFILLTFWFVLLDRERQLGRLAGLIAARADDDGAVRWGPVMWSRWWLMAAAVSAGAATAVKWSGLYLIAAVGIYVIVTDMLARRRLGVDFWALDGLRQGLASFLVSVPVAFVVYLASWTGWLVTDKGWDRHAADAHPATGLFSWVPLPLQSLWLYHQEMYRFNVSLTTPHSYQSPAWQWPLLIRPTSMYWSQQKGCGDANGCVQAISSIPNPLIWWGGVAAAIFLLIAFVLRRNWKYAFVLTGIAATYLPWLQYPQRTIFQFYTIAMLPFLLLALAFALREIAGRPDADNRRRLAGQRVVVVYLVIVTLVSAFWYPVWTGMEVPYEYWRLHNWMSTWV</sequence>
<evidence type="ECO:0000259" key="12">
    <source>
        <dbReference type="Pfam" id="PF16192"/>
    </source>
</evidence>
<dbReference type="EC" id="2.4.1.-" evidence="10"/>
<dbReference type="InterPro" id="IPR032421">
    <property type="entry name" value="PMT_4TMC"/>
</dbReference>
<feature type="transmembrane region" description="Helical" evidence="10">
    <location>
        <begin position="486"/>
        <end position="504"/>
    </location>
</feature>
<feature type="transmembrane region" description="Helical" evidence="10">
    <location>
        <begin position="32"/>
        <end position="51"/>
    </location>
</feature>
<dbReference type="AlphaFoldDB" id="A0A0B2A9T6"/>
<evidence type="ECO:0000256" key="3">
    <source>
        <dbReference type="ARBA" id="ARBA00007222"/>
    </source>
</evidence>
<feature type="transmembrane region" description="Helical" evidence="10">
    <location>
        <begin position="399"/>
        <end position="417"/>
    </location>
</feature>
<dbReference type="InterPro" id="IPR027005">
    <property type="entry name" value="PMT-like"/>
</dbReference>
<evidence type="ECO:0000259" key="11">
    <source>
        <dbReference type="Pfam" id="PF02366"/>
    </source>
</evidence>
<dbReference type="RefSeq" id="WP_039397113.1">
    <property type="nucleotide sequence ID" value="NZ_JTDK01000006.1"/>
</dbReference>
<evidence type="ECO:0000256" key="1">
    <source>
        <dbReference type="ARBA" id="ARBA00004127"/>
    </source>
</evidence>
<keyword evidence="6 10" id="KW-0812">Transmembrane</keyword>
<keyword evidence="8 10" id="KW-0472">Membrane</keyword>
<feature type="transmembrane region" description="Helical" evidence="10">
    <location>
        <begin position="251"/>
        <end position="268"/>
    </location>
</feature>
<evidence type="ECO:0000256" key="10">
    <source>
        <dbReference type="RuleBase" id="RU367007"/>
    </source>
</evidence>
<dbReference type="GO" id="GO:0012505">
    <property type="term" value="C:endomembrane system"/>
    <property type="evidence" value="ECO:0007669"/>
    <property type="project" value="UniProtKB-SubCell"/>
</dbReference>
<dbReference type="Pfam" id="PF02366">
    <property type="entry name" value="PMT"/>
    <property type="match status" value="1"/>
</dbReference>
<keyword evidence="7 10" id="KW-1133">Transmembrane helix</keyword>
<evidence type="ECO:0000256" key="6">
    <source>
        <dbReference type="ARBA" id="ARBA00022692"/>
    </source>
</evidence>
<dbReference type="EMBL" id="JTDK01000006">
    <property type="protein sequence ID" value="KHK98523.1"/>
    <property type="molecule type" value="Genomic_DNA"/>
</dbReference>
<dbReference type="OrthoDB" id="9776737at2"/>
<feature type="transmembrane region" description="Helical" evidence="10">
    <location>
        <begin position="180"/>
        <end position="198"/>
    </location>
</feature>
<comment type="caution">
    <text evidence="13">The sequence shown here is derived from an EMBL/GenBank/DDBJ whole genome shotgun (WGS) entry which is preliminary data.</text>
</comment>
<keyword evidence="14" id="KW-1185">Reference proteome</keyword>
<comment type="function">
    <text evidence="10">Protein O-mannosyltransferase that catalyzes the transfer of a single mannose residue from a polyprenol phospho-mannosyl lipidic donor to the hydroxyl group of selected serine and threonine residues in acceptor proteins.</text>
</comment>
<gene>
    <name evidence="13" type="ORF">LK09_05950</name>
</gene>
<feature type="transmembrane region" description="Helical" evidence="10">
    <location>
        <begin position="424"/>
        <end position="440"/>
    </location>
</feature>
<comment type="subcellular location">
    <subcellularLocation>
        <location evidence="10">Cell membrane</location>
    </subcellularLocation>
    <subcellularLocation>
        <location evidence="1">Endomembrane system</location>
        <topology evidence="1">Multi-pass membrane protein</topology>
    </subcellularLocation>
</comment>
<keyword evidence="10" id="KW-1003">Cell membrane</keyword>
<proteinExistence type="inferred from homology"/>
<organism evidence="13 14">
    <name type="scientific">Microbacterium mangrovi</name>
    <dbReference type="NCBI Taxonomy" id="1348253"/>
    <lineage>
        <taxon>Bacteria</taxon>
        <taxon>Bacillati</taxon>
        <taxon>Actinomycetota</taxon>
        <taxon>Actinomycetes</taxon>
        <taxon>Micrococcales</taxon>
        <taxon>Microbacteriaceae</taxon>
        <taxon>Microbacterium</taxon>
    </lineage>
</organism>
<dbReference type="Pfam" id="PF16192">
    <property type="entry name" value="PMT_4TMC"/>
    <property type="match status" value="1"/>
</dbReference>
<evidence type="ECO:0000313" key="13">
    <source>
        <dbReference type="EMBL" id="KHK98523.1"/>
    </source>
</evidence>
<protein>
    <recommendedName>
        <fullName evidence="9 10">Polyprenol-phosphate-mannose--protein mannosyltransferase</fullName>
        <ecNumber evidence="10">2.4.1.-</ecNumber>
    </recommendedName>
</protein>
<feature type="transmembrane region" description="Helical" evidence="10">
    <location>
        <begin position="156"/>
        <end position="174"/>
    </location>
</feature>
<dbReference type="UniPathway" id="UPA00378"/>
<feature type="domain" description="ArnT-like N-terminal" evidence="11">
    <location>
        <begin position="40"/>
        <end position="264"/>
    </location>
</feature>
<name>A0A0B2A9T6_9MICO</name>